<comment type="caution">
    <text evidence="1">The sequence shown here is derived from an EMBL/GenBank/DDBJ whole genome shotgun (WGS) entry which is preliminary data.</text>
</comment>
<evidence type="ECO:0000313" key="1">
    <source>
        <dbReference type="EMBL" id="GFY59740.1"/>
    </source>
</evidence>
<gene>
    <name evidence="1" type="ORF">TNIN_162241</name>
</gene>
<protein>
    <submittedName>
        <fullName evidence="1">Uncharacterized protein</fullName>
    </submittedName>
</protein>
<keyword evidence="2" id="KW-1185">Reference proteome</keyword>
<evidence type="ECO:0000313" key="2">
    <source>
        <dbReference type="Proteomes" id="UP000886998"/>
    </source>
</evidence>
<proteinExistence type="predicted"/>
<dbReference type="Proteomes" id="UP000886998">
    <property type="component" value="Unassembled WGS sequence"/>
</dbReference>
<dbReference type="EMBL" id="BMAV01012773">
    <property type="protein sequence ID" value="GFY59740.1"/>
    <property type="molecule type" value="Genomic_DNA"/>
</dbReference>
<reference evidence="1" key="1">
    <citation type="submission" date="2020-08" db="EMBL/GenBank/DDBJ databases">
        <title>Multicomponent nature underlies the extraordinary mechanical properties of spider dragline silk.</title>
        <authorList>
            <person name="Kono N."/>
            <person name="Nakamura H."/>
            <person name="Mori M."/>
            <person name="Yoshida Y."/>
            <person name="Ohtoshi R."/>
            <person name="Malay A.D."/>
            <person name="Moran D.A.P."/>
            <person name="Tomita M."/>
            <person name="Numata K."/>
            <person name="Arakawa K."/>
        </authorList>
    </citation>
    <scope>NUCLEOTIDE SEQUENCE</scope>
</reference>
<organism evidence="1 2">
    <name type="scientific">Trichonephila inaurata madagascariensis</name>
    <dbReference type="NCBI Taxonomy" id="2747483"/>
    <lineage>
        <taxon>Eukaryota</taxon>
        <taxon>Metazoa</taxon>
        <taxon>Ecdysozoa</taxon>
        <taxon>Arthropoda</taxon>
        <taxon>Chelicerata</taxon>
        <taxon>Arachnida</taxon>
        <taxon>Araneae</taxon>
        <taxon>Araneomorphae</taxon>
        <taxon>Entelegynae</taxon>
        <taxon>Araneoidea</taxon>
        <taxon>Nephilidae</taxon>
        <taxon>Trichonephila</taxon>
        <taxon>Trichonephila inaurata</taxon>
    </lineage>
</organism>
<accession>A0A8X6XW84</accession>
<name>A0A8X6XW84_9ARAC</name>
<dbReference type="AlphaFoldDB" id="A0A8X6XW84"/>
<sequence length="135" mass="15425">MSKTKPRRCFEASTSVQRASVALEMPCLIFHHVLLISFVIHTNCHCYIGYCNKLLMQNTILHCSFLLNWKSMQIDQGKSFEMSRYIFDCASSSRRIFSAGAGGEFAQMLHLGSAESILYRTSFIRFPEDGRMVLI</sequence>